<keyword evidence="1" id="KW-0874">Quinone</keyword>
<dbReference type="RefSeq" id="WP_088254943.1">
    <property type="nucleotide sequence ID" value="NZ_NIDE01000005.1"/>
</dbReference>
<comment type="similarity">
    <text evidence="1">Belongs to the complex I 49 kDa subunit family.</text>
</comment>
<comment type="subcellular location">
    <subcellularLocation>
        <location evidence="1">Cell membrane</location>
        <topology evidence="1">Peripheral membrane protein</topology>
        <orientation evidence="1">Cytoplasmic side</orientation>
    </subcellularLocation>
</comment>
<protein>
    <recommendedName>
        <fullName evidence="1">NADH-quinone oxidoreductase subunit D</fullName>
        <ecNumber evidence="1">7.1.1.-</ecNumber>
    </recommendedName>
    <alternativeName>
        <fullName evidence="1">NADH dehydrogenase I subunit D</fullName>
    </alternativeName>
    <alternativeName>
        <fullName evidence="1">NDH-1 subunit D</fullName>
    </alternativeName>
</protein>
<dbReference type="InterPro" id="IPR029014">
    <property type="entry name" value="NiFe-Hase_large"/>
</dbReference>
<comment type="subunit">
    <text evidence="1">NDH-1 is composed of 14 different subunits. Subunits NuoB, C, D, E, F, and G constitute the peripheral sector of the complex.</text>
</comment>
<keyword evidence="1" id="KW-0472">Membrane</keyword>
<dbReference type="NCBIfam" id="NF004739">
    <property type="entry name" value="PRK06075.1"/>
    <property type="match status" value="1"/>
</dbReference>
<dbReference type="PANTHER" id="PTHR11993:SF10">
    <property type="entry name" value="NADH DEHYDROGENASE [UBIQUINONE] IRON-SULFUR PROTEIN 2, MITOCHONDRIAL"/>
    <property type="match status" value="1"/>
</dbReference>
<reference evidence="4" key="1">
    <citation type="submission" date="2017-06" db="EMBL/GenBank/DDBJ databases">
        <title>Genome analysis of Fimbriiglobus ruber SP5, the first member of the order Planctomycetales with confirmed chitinolytic capability.</title>
        <authorList>
            <person name="Ravin N.V."/>
            <person name="Rakitin A.L."/>
            <person name="Ivanova A.A."/>
            <person name="Beletsky A.V."/>
            <person name="Kulichevskaya I.S."/>
            <person name="Mardanov A.V."/>
            <person name="Dedysh S.N."/>
        </authorList>
    </citation>
    <scope>NUCLEOTIDE SEQUENCE [LARGE SCALE GENOMIC DNA]</scope>
    <source>
        <strain evidence="4">SP5</strain>
    </source>
</reference>
<organism evidence="3 4">
    <name type="scientific">Fimbriiglobus ruber</name>
    <dbReference type="NCBI Taxonomy" id="1908690"/>
    <lineage>
        <taxon>Bacteria</taxon>
        <taxon>Pseudomonadati</taxon>
        <taxon>Planctomycetota</taxon>
        <taxon>Planctomycetia</taxon>
        <taxon>Gemmatales</taxon>
        <taxon>Gemmataceae</taxon>
        <taxon>Fimbriiglobus</taxon>
    </lineage>
</organism>
<evidence type="ECO:0000313" key="3">
    <source>
        <dbReference type="EMBL" id="OWK41665.1"/>
    </source>
</evidence>
<dbReference type="SUPFAM" id="SSF56762">
    <property type="entry name" value="HydB/Nqo4-like"/>
    <property type="match status" value="1"/>
</dbReference>
<name>A0A225DZ89_9BACT</name>
<dbReference type="InterPro" id="IPR022885">
    <property type="entry name" value="NDH1_su_D/H"/>
</dbReference>
<feature type="domain" description="NADH-quinone oxidoreductase subunit D" evidence="2">
    <location>
        <begin position="133"/>
        <end position="408"/>
    </location>
</feature>
<proteinExistence type="inferred from homology"/>
<dbReference type="GO" id="GO:0051287">
    <property type="term" value="F:NAD binding"/>
    <property type="evidence" value="ECO:0007669"/>
    <property type="project" value="InterPro"/>
</dbReference>
<dbReference type="Pfam" id="PF00346">
    <property type="entry name" value="Complex1_49kDa"/>
    <property type="match status" value="1"/>
</dbReference>
<dbReference type="GO" id="GO:0005886">
    <property type="term" value="C:plasma membrane"/>
    <property type="evidence" value="ECO:0007669"/>
    <property type="project" value="UniProtKB-SubCell"/>
</dbReference>
<evidence type="ECO:0000259" key="2">
    <source>
        <dbReference type="Pfam" id="PF00346"/>
    </source>
</evidence>
<comment type="function">
    <text evidence="1">NDH-1 shuttles electrons from NADH, via FMN and iron-sulfur (Fe-S) centers, to quinones in the respiratory chain. The immediate electron acceptor for the enzyme in this species is believed to be ubiquinone. Couples the redox reaction to proton translocation (for every two electrons transferred, four hydrogen ions are translocated across the cytoplasmic membrane), and thus conserves the redox energy in a proton gradient.</text>
</comment>
<comment type="caution">
    <text evidence="3">The sequence shown here is derived from an EMBL/GenBank/DDBJ whole genome shotgun (WGS) entry which is preliminary data.</text>
</comment>
<accession>A0A225DZ89</accession>
<evidence type="ECO:0000313" key="4">
    <source>
        <dbReference type="Proteomes" id="UP000214646"/>
    </source>
</evidence>
<dbReference type="GO" id="GO:0050136">
    <property type="term" value="F:NADH dehydrogenase (quinone) (non-electrogenic) activity"/>
    <property type="evidence" value="ECO:0007669"/>
    <property type="project" value="UniProtKB-UniRule"/>
</dbReference>
<comment type="catalytic activity">
    <reaction evidence="1">
        <text>a quinone + NADH + 5 H(+)(in) = a quinol + NAD(+) + 4 H(+)(out)</text>
        <dbReference type="Rhea" id="RHEA:57888"/>
        <dbReference type="ChEBI" id="CHEBI:15378"/>
        <dbReference type="ChEBI" id="CHEBI:24646"/>
        <dbReference type="ChEBI" id="CHEBI:57540"/>
        <dbReference type="ChEBI" id="CHEBI:57945"/>
        <dbReference type="ChEBI" id="CHEBI:132124"/>
    </reaction>
</comment>
<dbReference type="EMBL" id="NIDE01000005">
    <property type="protein sequence ID" value="OWK41665.1"/>
    <property type="molecule type" value="Genomic_DNA"/>
</dbReference>
<dbReference type="PANTHER" id="PTHR11993">
    <property type="entry name" value="NADH-UBIQUINONE OXIDOREDUCTASE 49 KDA SUBUNIT"/>
    <property type="match status" value="1"/>
</dbReference>
<sequence>MPLEAVAQIDDAGADQEYLYTLNFGPQHPATHTTLRLVLTLDGETIVKAVPDIGYLHSGFEKLGEDLDFNQYVTVVDRMNYISPVANEIAWHHTVEKLLGIEITPRCKYIRTILAELARISDHLLCIGAAALDLGGLTAFLYAFNEREKVYNIIENASGQRFHPSYTRVGGLMADVNDEFVTQVRDFAKSFAKAHADVVRLLNRNKIFIDRTKGVGVLTKAEAINTSCSGPVARASGVVRDLRKDEPYLAYPELQSAFKVVCSNGGDCLARYLVRMDEMLESAKIIAAAVENIPSGPVNVALDSKLVIPDKSATYRSIEGLIQHFELFMWNRRFETPVEELYGANETANGELGFYLVADGSGKAFRARTRPPSFIHFGIFPKIMEGHQISDVPAILGSLNIIAAELDR</sequence>
<evidence type="ECO:0000256" key="1">
    <source>
        <dbReference type="HAMAP-Rule" id="MF_01358"/>
    </source>
</evidence>
<gene>
    <name evidence="1" type="primary">nuoD</name>
    <name evidence="3" type="ORF">FRUB_03743</name>
</gene>
<dbReference type="AlphaFoldDB" id="A0A225DZ89"/>
<keyword evidence="1" id="KW-0520">NAD</keyword>
<keyword evidence="1" id="KW-1278">Translocase</keyword>
<dbReference type="EC" id="7.1.1.-" evidence="1"/>
<dbReference type="OrthoDB" id="9801496at2"/>
<keyword evidence="4" id="KW-1185">Reference proteome</keyword>
<dbReference type="Proteomes" id="UP000214646">
    <property type="component" value="Unassembled WGS sequence"/>
</dbReference>
<dbReference type="GO" id="GO:0048038">
    <property type="term" value="F:quinone binding"/>
    <property type="evidence" value="ECO:0007669"/>
    <property type="project" value="UniProtKB-KW"/>
</dbReference>
<keyword evidence="1" id="KW-0813">Transport</keyword>
<dbReference type="HAMAP" id="MF_01358">
    <property type="entry name" value="NDH1_NuoD"/>
    <property type="match status" value="1"/>
</dbReference>
<keyword evidence="1 3" id="KW-0830">Ubiquinone</keyword>
<dbReference type="Gene3D" id="1.10.645.10">
    <property type="entry name" value="Cytochrome-c3 Hydrogenase, chain B"/>
    <property type="match status" value="1"/>
</dbReference>
<dbReference type="InterPro" id="IPR001135">
    <property type="entry name" value="NADH_Q_OxRdtase_suD"/>
</dbReference>
<keyword evidence="1" id="KW-1003">Cell membrane</keyword>